<gene>
    <name evidence="1" type="ORF">O3M35_007433</name>
</gene>
<organism evidence="1 2">
    <name type="scientific">Rhynocoris fuscipes</name>
    <dbReference type="NCBI Taxonomy" id="488301"/>
    <lineage>
        <taxon>Eukaryota</taxon>
        <taxon>Metazoa</taxon>
        <taxon>Ecdysozoa</taxon>
        <taxon>Arthropoda</taxon>
        <taxon>Hexapoda</taxon>
        <taxon>Insecta</taxon>
        <taxon>Pterygota</taxon>
        <taxon>Neoptera</taxon>
        <taxon>Paraneoptera</taxon>
        <taxon>Hemiptera</taxon>
        <taxon>Heteroptera</taxon>
        <taxon>Panheteroptera</taxon>
        <taxon>Cimicomorpha</taxon>
        <taxon>Reduviidae</taxon>
        <taxon>Harpactorinae</taxon>
        <taxon>Harpactorini</taxon>
        <taxon>Rhynocoris</taxon>
    </lineage>
</organism>
<dbReference type="Proteomes" id="UP001461498">
    <property type="component" value="Unassembled WGS sequence"/>
</dbReference>
<name>A0AAW1D9K5_9HEMI</name>
<proteinExistence type="predicted"/>
<accession>A0AAW1D9K5</accession>
<evidence type="ECO:0000313" key="2">
    <source>
        <dbReference type="Proteomes" id="UP001461498"/>
    </source>
</evidence>
<comment type="caution">
    <text evidence="1">The sequence shown here is derived from an EMBL/GenBank/DDBJ whole genome shotgun (WGS) entry which is preliminary data.</text>
</comment>
<dbReference type="AlphaFoldDB" id="A0AAW1D9K5"/>
<evidence type="ECO:0000313" key="1">
    <source>
        <dbReference type="EMBL" id="KAK9507613.1"/>
    </source>
</evidence>
<keyword evidence="2" id="KW-1185">Reference proteome</keyword>
<reference evidence="1 2" key="1">
    <citation type="submission" date="2022-12" db="EMBL/GenBank/DDBJ databases">
        <title>Chromosome-level genome assembly of true bugs.</title>
        <authorList>
            <person name="Ma L."/>
            <person name="Li H."/>
        </authorList>
    </citation>
    <scope>NUCLEOTIDE SEQUENCE [LARGE SCALE GENOMIC DNA]</scope>
    <source>
        <strain evidence="1">Lab_2022b</strain>
    </source>
</reference>
<sequence>MAKTMEDSAPQIFQNPIRNILIVYSIHSLLVHMKLLKLISQILNFTIIGMSKF</sequence>
<dbReference type="EMBL" id="JAPXFL010000004">
    <property type="protein sequence ID" value="KAK9507613.1"/>
    <property type="molecule type" value="Genomic_DNA"/>
</dbReference>
<protein>
    <submittedName>
        <fullName evidence="1">Uncharacterized protein</fullName>
    </submittedName>
</protein>